<dbReference type="Gene3D" id="1.10.238.10">
    <property type="entry name" value="EF-hand"/>
    <property type="match status" value="2"/>
</dbReference>
<keyword evidence="2" id="KW-0106">Calcium</keyword>
<dbReference type="InterPro" id="IPR035892">
    <property type="entry name" value="C2_domain_sf"/>
</dbReference>
<dbReference type="PROSITE" id="PS50222">
    <property type="entry name" value="EF_HAND_2"/>
    <property type="match status" value="1"/>
</dbReference>
<dbReference type="PANTHER" id="PTHR10336:SF209">
    <property type="entry name" value="PHOSPHOINOSITIDE PHOSPHOLIPASE C"/>
    <property type="match status" value="1"/>
</dbReference>
<dbReference type="GO" id="GO:0004435">
    <property type="term" value="F:phosphatidylinositol-4,5-bisphosphate phospholipase C activity"/>
    <property type="evidence" value="ECO:0007669"/>
    <property type="project" value="UniProtKB-EC"/>
</dbReference>
<dbReference type="SUPFAM" id="SSF51695">
    <property type="entry name" value="PLC-like phosphodiesterases"/>
    <property type="match status" value="1"/>
</dbReference>
<dbReference type="GO" id="GO:0016042">
    <property type="term" value="P:lipid catabolic process"/>
    <property type="evidence" value="ECO:0007669"/>
    <property type="project" value="UniProtKB-KW"/>
</dbReference>
<evidence type="ECO:0000313" key="13">
    <source>
        <dbReference type="Proteomes" id="UP001608902"/>
    </source>
</evidence>
<protein>
    <recommendedName>
        <fullName evidence="1 7">Phosphoinositide phospholipase C</fullName>
        <ecNumber evidence="1 7">3.1.4.11</ecNumber>
    </recommendedName>
</protein>
<dbReference type="InterPro" id="IPR001192">
    <property type="entry name" value="PI-PLC_fam"/>
</dbReference>
<evidence type="ECO:0000256" key="7">
    <source>
        <dbReference type="RuleBase" id="RU361133"/>
    </source>
</evidence>
<dbReference type="InterPro" id="IPR039504">
    <property type="entry name" value="PLC-delta3_EF-hand"/>
</dbReference>
<dbReference type="InterPro" id="IPR001711">
    <property type="entry name" value="PLipase_C_Pinositol-sp_Y"/>
</dbReference>
<evidence type="ECO:0000259" key="10">
    <source>
        <dbReference type="PROSITE" id="PS50008"/>
    </source>
</evidence>
<evidence type="ECO:0000259" key="9">
    <source>
        <dbReference type="PROSITE" id="PS50004"/>
    </source>
</evidence>
<dbReference type="Gene3D" id="2.30.29.30">
    <property type="entry name" value="Pleckstrin-homology domain (PH domain)/Phosphotyrosine-binding domain (PTB)"/>
    <property type="match status" value="1"/>
</dbReference>
<dbReference type="SMART" id="SM00149">
    <property type="entry name" value="PLCYc"/>
    <property type="match status" value="1"/>
</dbReference>
<evidence type="ECO:0000259" key="11">
    <source>
        <dbReference type="PROSITE" id="PS50222"/>
    </source>
</evidence>
<keyword evidence="7" id="KW-0378">Hydrolase</keyword>
<organism evidence="12 13">
    <name type="scientific">Gnathostoma spinigerum</name>
    <dbReference type="NCBI Taxonomy" id="75299"/>
    <lineage>
        <taxon>Eukaryota</taxon>
        <taxon>Metazoa</taxon>
        <taxon>Ecdysozoa</taxon>
        <taxon>Nematoda</taxon>
        <taxon>Chromadorea</taxon>
        <taxon>Rhabditida</taxon>
        <taxon>Spirurina</taxon>
        <taxon>Gnathostomatomorpha</taxon>
        <taxon>Gnathostomatoidea</taxon>
        <taxon>Gnathostomatidae</taxon>
        <taxon>Gnathostoma</taxon>
    </lineage>
</organism>
<evidence type="ECO:0000256" key="3">
    <source>
        <dbReference type="ARBA" id="ARBA00022963"/>
    </source>
</evidence>
<evidence type="ECO:0000256" key="4">
    <source>
        <dbReference type="ARBA" id="ARBA00023098"/>
    </source>
</evidence>
<dbReference type="CDD" id="cd08558">
    <property type="entry name" value="PI-PLCc_eukaryota"/>
    <property type="match status" value="1"/>
</dbReference>
<dbReference type="PROSITE" id="PS50004">
    <property type="entry name" value="C2"/>
    <property type="match status" value="1"/>
</dbReference>
<dbReference type="PRINTS" id="PR00390">
    <property type="entry name" value="PHPHLIPASEC"/>
</dbReference>
<dbReference type="Pfam" id="PF00387">
    <property type="entry name" value="PI-PLC-Y"/>
    <property type="match status" value="1"/>
</dbReference>
<feature type="compositionally biased region" description="Acidic residues" evidence="8">
    <location>
        <begin position="463"/>
        <end position="472"/>
    </location>
</feature>
<dbReference type="CDD" id="cd00275">
    <property type="entry name" value="C2_PLC_like"/>
    <property type="match status" value="1"/>
</dbReference>
<keyword evidence="3 7" id="KW-0442">Lipid degradation</keyword>
<accession>A0ABD6ESZ4</accession>
<dbReference type="Pfam" id="PF00168">
    <property type="entry name" value="C2"/>
    <property type="match status" value="1"/>
</dbReference>
<dbReference type="PROSITE" id="PS50008">
    <property type="entry name" value="PIPLC_Y_DOMAIN"/>
    <property type="match status" value="1"/>
</dbReference>
<dbReference type="SUPFAM" id="SSF47473">
    <property type="entry name" value="EF-hand"/>
    <property type="match status" value="1"/>
</dbReference>
<dbReference type="InterPro" id="IPR017946">
    <property type="entry name" value="PLC-like_Pdiesterase_TIM-brl"/>
</dbReference>
<feature type="domain" description="PI-PLC Y-box" evidence="10">
    <location>
        <begin position="525"/>
        <end position="610"/>
    </location>
</feature>
<dbReference type="Gene3D" id="3.20.20.190">
    <property type="entry name" value="Phosphatidylinositol (PI) phosphodiesterase"/>
    <property type="match status" value="1"/>
</dbReference>
<dbReference type="Pfam" id="PF00388">
    <property type="entry name" value="PI-PLC-X"/>
    <property type="match status" value="1"/>
</dbReference>
<evidence type="ECO:0000256" key="2">
    <source>
        <dbReference type="ARBA" id="ARBA00022837"/>
    </source>
</evidence>
<dbReference type="PROSITE" id="PS50007">
    <property type="entry name" value="PIPLC_X_DOMAIN"/>
    <property type="match status" value="1"/>
</dbReference>
<dbReference type="PANTHER" id="PTHR10336">
    <property type="entry name" value="PHOSPHOINOSITIDE-SPECIFIC PHOSPHOLIPASE C FAMILY PROTEIN"/>
    <property type="match status" value="1"/>
</dbReference>
<dbReference type="InterPro" id="IPR000008">
    <property type="entry name" value="C2_dom"/>
</dbReference>
<dbReference type="Pfam" id="PF14788">
    <property type="entry name" value="EF-hand_10"/>
    <property type="match status" value="1"/>
</dbReference>
<feature type="domain" description="C2" evidence="9">
    <location>
        <begin position="610"/>
        <end position="734"/>
    </location>
</feature>
<dbReference type="GO" id="GO:0007165">
    <property type="term" value="P:signal transduction"/>
    <property type="evidence" value="ECO:0007669"/>
    <property type="project" value="UniProtKB-KW"/>
</dbReference>
<name>A0ABD6ESZ4_9BILA</name>
<dbReference type="SUPFAM" id="SSF49562">
    <property type="entry name" value="C2 domain (Calcium/lipid-binding domain, CaLB)"/>
    <property type="match status" value="1"/>
</dbReference>
<dbReference type="Proteomes" id="UP001608902">
    <property type="component" value="Unassembled WGS sequence"/>
</dbReference>
<keyword evidence="5" id="KW-0807">Transducer</keyword>
<dbReference type="InterPro" id="IPR000909">
    <property type="entry name" value="PLipase_C_PInositol-sp_X_dom"/>
</dbReference>
<evidence type="ECO:0000256" key="8">
    <source>
        <dbReference type="SAM" id="MobiDB-lite"/>
    </source>
</evidence>
<evidence type="ECO:0000256" key="6">
    <source>
        <dbReference type="ARBA" id="ARBA00023674"/>
    </source>
</evidence>
<evidence type="ECO:0000256" key="5">
    <source>
        <dbReference type="ARBA" id="ARBA00023224"/>
    </source>
</evidence>
<keyword evidence="13" id="KW-1185">Reference proteome</keyword>
<dbReference type="InterPro" id="IPR011993">
    <property type="entry name" value="PH-like_dom_sf"/>
</dbReference>
<comment type="catalytic activity">
    <reaction evidence="6">
        <text>a 1,2-diacyl-sn-glycero-3-phospho-(1D-myo-inositol-4,5-bisphosphate) + H2O = 1D-myo-inositol 1,4,5-trisphosphate + a 1,2-diacyl-sn-glycerol + H(+)</text>
        <dbReference type="Rhea" id="RHEA:33179"/>
        <dbReference type="ChEBI" id="CHEBI:15377"/>
        <dbReference type="ChEBI" id="CHEBI:15378"/>
        <dbReference type="ChEBI" id="CHEBI:17815"/>
        <dbReference type="ChEBI" id="CHEBI:58456"/>
        <dbReference type="ChEBI" id="CHEBI:203600"/>
        <dbReference type="EC" id="3.1.4.11"/>
    </reaction>
    <physiologicalReaction direction="left-to-right" evidence="6">
        <dbReference type="Rhea" id="RHEA:33180"/>
    </physiologicalReaction>
</comment>
<dbReference type="InterPro" id="IPR018247">
    <property type="entry name" value="EF_Hand_1_Ca_BS"/>
</dbReference>
<proteinExistence type="predicted"/>
<dbReference type="SMART" id="SM00239">
    <property type="entry name" value="C2"/>
    <property type="match status" value="1"/>
</dbReference>
<dbReference type="AlphaFoldDB" id="A0ABD6ESZ4"/>
<dbReference type="PROSITE" id="PS00018">
    <property type="entry name" value="EF_HAND_1"/>
    <property type="match status" value="1"/>
</dbReference>
<dbReference type="EMBL" id="JBGFUD010004654">
    <property type="protein sequence ID" value="MFH4979802.1"/>
    <property type="molecule type" value="Genomic_DNA"/>
</dbReference>
<dbReference type="SUPFAM" id="SSF50729">
    <property type="entry name" value="PH domain-like"/>
    <property type="match status" value="1"/>
</dbReference>
<sequence>MMEQTSVGEEPQSLTACTEGIIVKRIKRGLIGPPLTIFIKDGKYLFYHSSAFWDFCPTRWKSVEIDELLEIRKGFNTDSLLKEAKEPSFRQKVTENCCFSVIFSHRQFLHKSLDFIASSESERDLITNAIQYLIDRRKAERVHFDERRWVIENFQQADTNQNNKLSFPELWKLLNKLNLEISESYAKKMFLEVDQNSKTATAGDRMLDQDEFFDFFSALTSREDLCHVLRLFSFNSTASMSAADLENFLTNEQKFDGVDLRKAESLIDEFETGAQESVKNRLLGPIGIRRLLQSKWGSPTRPGHEVVFQDMNHPLCHYFINSSHNTYLMGLQLTGEATVEGYINALKKGARLLELDIFDGDNGEPCITHKRTLISSITLRDALQAIDQYAFVHSPYPVILTIENHVGLVQQKVMARIFREVLGDKLYVRPSNVSTRKLPSPEALRGKYLLRGKRQSNGRDEQLDQDLDEEPLESPPMSTAAPPTECIAEISLTSEFSDLISLPSVKLTQNIYEDIEKHPVDGSPSLSENKVASFFEGGYSMALYTATRLVKSYPKGLRQDSSNMDPLPSWICGVSSVAMNMQTSDVYMDLVKGLFRINGQCGYYLKPACLLEGIDPRMSYVSSEPKMTLSVGIISGQYLPKPTPGNDIIDPYVTCEIFGIPVDRQKARSKTVANNGFNPQWNETVEFKLYCPEFALLRLCVNDFDSTSADDFVGEFTIPVSSLRPGYSHVRLNTGYNHTVDPSATLFIRVAIEKQPA</sequence>
<comment type="caution">
    <text evidence="12">The sequence shown here is derived from an EMBL/GenBank/DDBJ whole genome shotgun (WGS) entry which is preliminary data.</text>
</comment>
<feature type="domain" description="EF-hand" evidence="11">
    <location>
        <begin position="145"/>
        <end position="180"/>
    </location>
</feature>
<dbReference type="InterPro" id="IPR011992">
    <property type="entry name" value="EF-hand-dom_pair"/>
</dbReference>
<gene>
    <name evidence="12" type="ORF">AB6A40_006511</name>
</gene>
<feature type="region of interest" description="Disordered" evidence="8">
    <location>
        <begin position="455"/>
        <end position="480"/>
    </location>
</feature>
<keyword evidence="4 7" id="KW-0443">Lipid metabolism</keyword>
<evidence type="ECO:0000313" key="12">
    <source>
        <dbReference type="EMBL" id="MFH4979802.1"/>
    </source>
</evidence>
<evidence type="ECO:0000256" key="1">
    <source>
        <dbReference type="ARBA" id="ARBA00012368"/>
    </source>
</evidence>
<reference evidence="12 13" key="1">
    <citation type="submission" date="2024-08" db="EMBL/GenBank/DDBJ databases">
        <title>Gnathostoma spinigerum genome.</title>
        <authorList>
            <person name="Gonzalez-Bertolin B."/>
            <person name="Monzon S."/>
            <person name="Zaballos A."/>
            <person name="Jimenez P."/>
            <person name="Dekumyoy P."/>
            <person name="Varona S."/>
            <person name="Cuesta I."/>
            <person name="Sumanam S."/>
            <person name="Adisakwattana P."/>
            <person name="Gasser R.B."/>
            <person name="Hernandez-Gonzalez A."/>
            <person name="Young N.D."/>
            <person name="Perteguer M.J."/>
        </authorList>
    </citation>
    <scope>NUCLEOTIDE SEQUENCE [LARGE SCALE GENOMIC DNA]</scope>
    <source>
        <strain evidence="12">AL3</strain>
        <tissue evidence="12">Liver</tissue>
    </source>
</reference>
<dbReference type="EC" id="3.1.4.11" evidence="1 7"/>
<dbReference type="Gene3D" id="2.60.40.150">
    <property type="entry name" value="C2 domain"/>
    <property type="match status" value="1"/>
</dbReference>
<dbReference type="SMART" id="SM00148">
    <property type="entry name" value="PLCXc"/>
    <property type="match status" value="1"/>
</dbReference>
<dbReference type="InterPro" id="IPR002048">
    <property type="entry name" value="EF_hand_dom"/>
</dbReference>